<organism evidence="3 4">
    <name type="scientific">Pedobacter steynii</name>
    <dbReference type="NCBI Taxonomy" id="430522"/>
    <lineage>
        <taxon>Bacteria</taxon>
        <taxon>Pseudomonadati</taxon>
        <taxon>Bacteroidota</taxon>
        <taxon>Sphingobacteriia</taxon>
        <taxon>Sphingobacteriales</taxon>
        <taxon>Sphingobacteriaceae</taxon>
        <taxon>Pedobacter</taxon>
    </lineage>
</organism>
<dbReference type="AlphaFoldDB" id="A0A1H0J4Q1"/>
<evidence type="ECO:0000259" key="2">
    <source>
        <dbReference type="Pfam" id="PF08327"/>
    </source>
</evidence>
<accession>A0A1H0J4Q1</accession>
<sequence>MSSILPLKKKTLTMKTFKKYYSLPAPPEEVYWAMTKAQSIQLWTGAEAEFTEEVNTEFSFWDGDIVGKNLELEYGKKIVQQWYFGEENEPSIVTIKLHEDKKGTSLEFVQTNIPDEDYEEFTSGLTEYYFGGLIDFFEE</sequence>
<proteinExistence type="inferred from homology"/>
<evidence type="ECO:0000313" key="4">
    <source>
        <dbReference type="Proteomes" id="UP000183200"/>
    </source>
</evidence>
<dbReference type="Gene3D" id="3.30.530.20">
    <property type="match status" value="1"/>
</dbReference>
<dbReference type="EMBL" id="FNGY01000014">
    <property type="protein sequence ID" value="SDO38440.1"/>
    <property type="molecule type" value="Genomic_DNA"/>
</dbReference>
<name>A0A1H0J4Q1_9SPHI</name>
<gene>
    <name evidence="3" type="ORF">SAMN05421820_11474</name>
</gene>
<comment type="similarity">
    <text evidence="1">Belongs to the AHA1 family.</text>
</comment>
<dbReference type="InterPro" id="IPR013538">
    <property type="entry name" value="ASHA1/2-like_C"/>
</dbReference>
<dbReference type="Pfam" id="PF08327">
    <property type="entry name" value="AHSA1"/>
    <property type="match status" value="1"/>
</dbReference>
<dbReference type="STRING" id="430522.BFS30_20345"/>
<keyword evidence="4" id="KW-1185">Reference proteome</keyword>
<feature type="domain" description="Activator of Hsp90 ATPase homologue 1/2-like C-terminal" evidence="2">
    <location>
        <begin position="25"/>
        <end position="129"/>
    </location>
</feature>
<evidence type="ECO:0000256" key="1">
    <source>
        <dbReference type="ARBA" id="ARBA00006817"/>
    </source>
</evidence>
<dbReference type="Proteomes" id="UP000183200">
    <property type="component" value="Unassembled WGS sequence"/>
</dbReference>
<protein>
    <submittedName>
        <fullName evidence="3">Activator of Hsp90 ATPase homolog 1-like protein</fullName>
    </submittedName>
</protein>
<evidence type="ECO:0000313" key="3">
    <source>
        <dbReference type="EMBL" id="SDO38440.1"/>
    </source>
</evidence>
<reference evidence="4" key="1">
    <citation type="submission" date="2016-10" db="EMBL/GenBank/DDBJ databases">
        <authorList>
            <person name="Varghese N."/>
            <person name="Submissions S."/>
        </authorList>
    </citation>
    <scope>NUCLEOTIDE SEQUENCE [LARGE SCALE GENOMIC DNA]</scope>
    <source>
        <strain evidence="4">DSM 19110</strain>
    </source>
</reference>
<dbReference type="SUPFAM" id="SSF55961">
    <property type="entry name" value="Bet v1-like"/>
    <property type="match status" value="1"/>
</dbReference>
<dbReference type="InterPro" id="IPR023393">
    <property type="entry name" value="START-like_dom_sf"/>
</dbReference>